<feature type="domain" description="HTH tetR-type" evidence="3">
    <location>
        <begin position="19"/>
        <end position="79"/>
    </location>
</feature>
<protein>
    <submittedName>
        <fullName evidence="4">TetR family transcriptional regulator</fullName>
    </submittedName>
    <submittedName>
        <fullName evidence="5">Transcriptional regulator, TetR family</fullName>
    </submittedName>
</protein>
<organism evidence="4 7">
    <name type="scientific">Myxococcus fulvus</name>
    <dbReference type="NCBI Taxonomy" id="33"/>
    <lineage>
        <taxon>Bacteria</taxon>
        <taxon>Pseudomonadati</taxon>
        <taxon>Myxococcota</taxon>
        <taxon>Myxococcia</taxon>
        <taxon>Myxococcales</taxon>
        <taxon>Cystobacterineae</taxon>
        <taxon>Myxococcaceae</taxon>
        <taxon>Myxococcus</taxon>
    </lineage>
</organism>
<evidence type="ECO:0000313" key="6">
    <source>
        <dbReference type="Proteomes" id="UP000183760"/>
    </source>
</evidence>
<evidence type="ECO:0000313" key="5">
    <source>
        <dbReference type="EMBL" id="SES74523.1"/>
    </source>
</evidence>
<dbReference type="PANTHER" id="PTHR30055:SF146">
    <property type="entry name" value="HTH-TYPE TRANSCRIPTIONAL DUAL REGULATOR CECR"/>
    <property type="match status" value="1"/>
</dbReference>
<dbReference type="EMBL" id="FOIB01000001">
    <property type="protein sequence ID" value="SES74523.1"/>
    <property type="molecule type" value="Genomic_DNA"/>
</dbReference>
<evidence type="ECO:0000259" key="3">
    <source>
        <dbReference type="PROSITE" id="PS50977"/>
    </source>
</evidence>
<feature type="DNA-binding region" description="H-T-H motif" evidence="2">
    <location>
        <begin position="42"/>
        <end position="61"/>
    </location>
</feature>
<dbReference type="PROSITE" id="PS50977">
    <property type="entry name" value="HTH_TETR_2"/>
    <property type="match status" value="1"/>
</dbReference>
<dbReference type="Proteomes" id="UP000321514">
    <property type="component" value="Unassembled WGS sequence"/>
</dbReference>
<dbReference type="OrthoDB" id="9816431at2"/>
<sequence>MDGASRESASGARKLSTAEERRGTVLRTAIQAFAARGYYGTTTTEVAKAAGISQAYLYRLFPDKESLFVAVIDHCAARMRESMADGVAKARSREPEVVLAAMNESYARLIADQDLLRVLLHANCAASEPPIREAIRDCYAKQVEYVRGASGASDARIREMFAQGMLSNVLVAIGAAEVDAPWTRTLLGDTSRA</sequence>
<dbReference type="GO" id="GO:0003700">
    <property type="term" value="F:DNA-binding transcription factor activity"/>
    <property type="evidence" value="ECO:0007669"/>
    <property type="project" value="TreeGrafter"/>
</dbReference>
<dbReference type="PRINTS" id="PR00455">
    <property type="entry name" value="HTHTETR"/>
</dbReference>
<gene>
    <name evidence="4" type="ORF">MFU01_29770</name>
    <name evidence="5" type="ORF">SAMN05443572_10134</name>
</gene>
<dbReference type="Pfam" id="PF00440">
    <property type="entry name" value="TetR_N"/>
    <property type="match status" value="1"/>
</dbReference>
<keyword evidence="1 2" id="KW-0238">DNA-binding</keyword>
<dbReference type="RefSeq" id="WP_074948273.1">
    <property type="nucleotide sequence ID" value="NZ_BJXR01000026.1"/>
</dbReference>
<dbReference type="Proteomes" id="UP000183760">
    <property type="component" value="Unassembled WGS sequence"/>
</dbReference>
<dbReference type="Gene3D" id="1.10.357.10">
    <property type="entry name" value="Tetracycline Repressor, domain 2"/>
    <property type="match status" value="1"/>
</dbReference>
<dbReference type="PANTHER" id="PTHR30055">
    <property type="entry name" value="HTH-TYPE TRANSCRIPTIONAL REGULATOR RUTR"/>
    <property type="match status" value="1"/>
</dbReference>
<evidence type="ECO:0000256" key="1">
    <source>
        <dbReference type="ARBA" id="ARBA00023125"/>
    </source>
</evidence>
<name>A0A511T1B2_MYXFU</name>
<comment type="caution">
    <text evidence="4">The sequence shown here is derived from an EMBL/GenBank/DDBJ whole genome shotgun (WGS) entry which is preliminary data.</text>
</comment>
<dbReference type="AlphaFoldDB" id="A0A511T1B2"/>
<dbReference type="InterPro" id="IPR001647">
    <property type="entry name" value="HTH_TetR"/>
</dbReference>
<dbReference type="InterPro" id="IPR050109">
    <property type="entry name" value="HTH-type_TetR-like_transc_reg"/>
</dbReference>
<accession>A0A511T1B2</accession>
<reference evidence="4 7" key="2">
    <citation type="submission" date="2019-07" db="EMBL/GenBank/DDBJ databases">
        <title>Whole genome shotgun sequence of Myxococcus fulvus NBRC 100333.</title>
        <authorList>
            <person name="Hosoyama A."/>
            <person name="Uohara A."/>
            <person name="Ohji S."/>
            <person name="Ichikawa N."/>
        </authorList>
    </citation>
    <scope>NUCLEOTIDE SEQUENCE [LARGE SCALE GENOMIC DNA]</scope>
    <source>
        <strain evidence="4 7">NBRC 100333</strain>
    </source>
</reference>
<proteinExistence type="predicted"/>
<evidence type="ECO:0000256" key="2">
    <source>
        <dbReference type="PROSITE-ProRule" id="PRU00335"/>
    </source>
</evidence>
<dbReference type="InterPro" id="IPR009057">
    <property type="entry name" value="Homeodomain-like_sf"/>
</dbReference>
<evidence type="ECO:0000313" key="7">
    <source>
        <dbReference type="Proteomes" id="UP000321514"/>
    </source>
</evidence>
<evidence type="ECO:0000313" key="4">
    <source>
        <dbReference type="EMBL" id="GEN07940.1"/>
    </source>
</evidence>
<dbReference type="EMBL" id="BJXR01000026">
    <property type="protein sequence ID" value="GEN07940.1"/>
    <property type="molecule type" value="Genomic_DNA"/>
</dbReference>
<dbReference type="SUPFAM" id="SSF46689">
    <property type="entry name" value="Homeodomain-like"/>
    <property type="match status" value="1"/>
</dbReference>
<keyword evidence="6" id="KW-1185">Reference proteome</keyword>
<dbReference type="Gene3D" id="1.10.10.60">
    <property type="entry name" value="Homeodomain-like"/>
    <property type="match status" value="1"/>
</dbReference>
<dbReference type="GO" id="GO:0000976">
    <property type="term" value="F:transcription cis-regulatory region binding"/>
    <property type="evidence" value="ECO:0007669"/>
    <property type="project" value="TreeGrafter"/>
</dbReference>
<reference evidence="5 6" key="1">
    <citation type="submission" date="2016-10" db="EMBL/GenBank/DDBJ databases">
        <authorList>
            <person name="Varghese N."/>
            <person name="Submissions S."/>
        </authorList>
    </citation>
    <scope>NUCLEOTIDE SEQUENCE [LARGE SCALE GENOMIC DNA]</scope>
    <source>
        <strain evidence="5 6">DSM 16525</strain>
    </source>
</reference>